<dbReference type="Gramene" id="OMERI02G13240.1">
    <property type="protein sequence ID" value="OMERI02G13240.1"/>
    <property type="gene ID" value="OMERI02G13240"/>
</dbReference>
<sequence length="374" mass="42328">MDRIVGAKYKLGRKIGSGSFGEIYLATHVDTYEIVAVKIESSKTNHPQLLYEAKLYNALQGGTGIANIKWCGIDGEDNVLVIDLLGPSLEDLFVYCGRRFSLKTVLMLADQMITRVEFMHSKGYLHRDIKPDNFLMGLGRKANQVYIIDFGLAKRYRDATTNRHIPYSLPWQGLKAATKKQKYDKISEKKLATPIEVLCKSHPVEFASYFHYCHSLTFDQRPDYGFLRRLFRDLADREGYQYDHVFDWTLLKCKQSQKAKAQQQDPGVSSRAVPTNIEKHQVSVSRPTEASGQFESEQRPAIRMQFKSTAENSRSSNWHTDKLRVGTSTENVLLQSTSFGHADAPRRNIAISKTQGLVDPNAHGTNNPGPSNHL</sequence>
<dbReference type="InterPro" id="IPR011009">
    <property type="entry name" value="Kinase-like_dom_sf"/>
</dbReference>
<evidence type="ECO:0000313" key="12">
    <source>
        <dbReference type="Proteomes" id="UP000008021"/>
    </source>
</evidence>
<evidence type="ECO:0000256" key="5">
    <source>
        <dbReference type="ARBA" id="ARBA00022777"/>
    </source>
</evidence>
<evidence type="ECO:0000256" key="1">
    <source>
        <dbReference type="ARBA" id="ARBA00005926"/>
    </source>
</evidence>
<evidence type="ECO:0000313" key="11">
    <source>
        <dbReference type="EnsemblPlants" id="OMERI02G13240.1"/>
    </source>
</evidence>
<evidence type="ECO:0000259" key="10">
    <source>
        <dbReference type="PROSITE" id="PS50011"/>
    </source>
</evidence>
<evidence type="ECO:0000256" key="2">
    <source>
        <dbReference type="ARBA" id="ARBA00012513"/>
    </source>
</evidence>
<dbReference type="eggNOG" id="KOG1164">
    <property type="taxonomic scope" value="Eukaryota"/>
</dbReference>
<dbReference type="InterPro" id="IPR000719">
    <property type="entry name" value="Prot_kinase_dom"/>
</dbReference>
<dbReference type="GO" id="GO:0004674">
    <property type="term" value="F:protein serine/threonine kinase activity"/>
    <property type="evidence" value="ECO:0007669"/>
    <property type="project" value="UniProtKB-KW"/>
</dbReference>
<name>A0A0E0CJ80_9ORYZ</name>
<dbReference type="SUPFAM" id="SSF56112">
    <property type="entry name" value="Protein kinase-like (PK-like)"/>
    <property type="match status" value="1"/>
</dbReference>
<comment type="similarity">
    <text evidence="1">Belongs to the protein kinase superfamily. CK1 Ser/Thr protein kinase family. Casein kinase I subfamily.</text>
</comment>
<protein>
    <recommendedName>
        <fullName evidence="2">non-specific serine/threonine protein kinase</fullName>
        <ecNumber evidence="2">2.7.11.1</ecNumber>
    </recommendedName>
</protein>
<dbReference type="EC" id="2.7.11.1" evidence="2"/>
<keyword evidence="5" id="KW-0418">Kinase</keyword>
<keyword evidence="4 7" id="KW-0547">Nucleotide-binding</keyword>
<dbReference type="InterPro" id="IPR008271">
    <property type="entry name" value="Ser/Thr_kinase_AS"/>
</dbReference>
<reference evidence="11" key="1">
    <citation type="submission" date="2015-04" db="UniProtKB">
        <authorList>
            <consortium name="EnsemblPlants"/>
        </authorList>
    </citation>
    <scope>IDENTIFICATION</scope>
</reference>
<dbReference type="Pfam" id="PF00069">
    <property type="entry name" value="Pkinase"/>
    <property type="match status" value="1"/>
</dbReference>
<dbReference type="PROSITE" id="PS00107">
    <property type="entry name" value="PROTEIN_KINASE_ATP"/>
    <property type="match status" value="1"/>
</dbReference>
<dbReference type="AlphaFoldDB" id="A0A0E0CJ80"/>
<dbReference type="SMART" id="SM00220">
    <property type="entry name" value="S_TKc"/>
    <property type="match status" value="1"/>
</dbReference>
<feature type="compositionally biased region" description="Polar residues" evidence="9">
    <location>
        <begin position="363"/>
        <end position="374"/>
    </location>
</feature>
<feature type="domain" description="Protein kinase" evidence="10">
    <location>
        <begin position="9"/>
        <end position="374"/>
    </location>
</feature>
<dbReference type="Gene3D" id="1.10.510.10">
    <property type="entry name" value="Transferase(Phosphotransferase) domain 1"/>
    <property type="match status" value="2"/>
</dbReference>
<keyword evidence="12" id="KW-1185">Reference proteome</keyword>
<dbReference type="HOGENOM" id="CLU_019279_2_3_1"/>
<evidence type="ECO:0000256" key="9">
    <source>
        <dbReference type="SAM" id="MobiDB-lite"/>
    </source>
</evidence>
<dbReference type="STRING" id="40149.A0A0E0CJ80"/>
<feature type="region of interest" description="Disordered" evidence="9">
    <location>
        <begin position="353"/>
        <end position="374"/>
    </location>
</feature>
<organism evidence="11">
    <name type="scientific">Oryza meridionalis</name>
    <dbReference type="NCBI Taxonomy" id="40149"/>
    <lineage>
        <taxon>Eukaryota</taxon>
        <taxon>Viridiplantae</taxon>
        <taxon>Streptophyta</taxon>
        <taxon>Embryophyta</taxon>
        <taxon>Tracheophyta</taxon>
        <taxon>Spermatophyta</taxon>
        <taxon>Magnoliopsida</taxon>
        <taxon>Liliopsida</taxon>
        <taxon>Poales</taxon>
        <taxon>Poaceae</taxon>
        <taxon>BOP clade</taxon>
        <taxon>Oryzoideae</taxon>
        <taxon>Oryzeae</taxon>
        <taxon>Oryzinae</taxon>
        <taxon>Oryza</taxon>
    </lineage>
</organism>
<evidence type="ECO:0000256" key="3">
    <source>
        <dbReference type="ARBA" id="ARBA00022679"/>
    </source>
</evidence>
<reference evidence="11" key="2">
    <citation type="submission" date="2018-05" db="EMBL/GenBank/DDBJ databases">
        <title>OmerRS3 (Oryza meridionalis Reference Sequence Version 3).</title>
        <authorList>
            <person name="Zhang J."/>
            <person name="Kudrna D."/>
            <person name="Lee S."/>
            <person name="Talag J."/>
            <person name="Welchert J."/>
            <person name="Wing R.A."/>
        </authorList>
    </citation>
    <scope>NUCLEOTIDE SEQUENCE [LARGE SCALE GENOMIC DNA]</scope>
    <source>
        <strain evidence="11">cv. OR44</strain>
    </source>
</reference>
<evidence type="ECO:0000256" key="7">
    <source>
        <dbReference type="PROSITE-ProRule" id="PRU10141"/>
    </source>
</evidence>
<dbReference type="EnsemblPlants" id="OMERI02G13240.1">
    <property type="protein sequence ID" value="OMERI02G13240.1"/>
    <property type="gene ID" value="OMERI02G13240"/>
</dbReference>
<dbReference type="PANTHER" id="PTHR11909">
    <property type="entry name" value="CASEIN KINASE-RELATED"/>
    <property type="match status" value="1"/>
</dbReference>
<accession>A0A0E0CJ80</accession>
<feature type="binding site" evidence="7">
    <location>
        <position position="38"/>
    </location>
    <ligand>
        <name>ATP</name>
        <dbReference type="ChEBI" id="CHEBI:30616"/>
    </ligand>
</feature>
<feature type="compositionally biased region" description="Polar residues" evidence="9">
    <location>
        <begin position="282"/>
        <end position="295"/>
    </location>
</feature>
<feature type="region of interest" description="Disordered" evidence="9">
    <location>
        <begin position="260"/>
        <end position="300"/>
    </location>
</feature>
<evidence type="ECO:0000256" key="4">
    <source>
        <dbReference type="ARBA" id="ARBA00022741"/>
    </source>
</evidence>
<dbReference type="PROSITE" id="PS00108">
    <property type="entry name" value="PROTEIN_KINASE_ST"/>
    <property type="match status" value="1"/>
</dbReference>
<dbReference type="InterPro" id="IPR050235">
    <property type="entry name" value="CK1_Ser-Thr_kinase"/>
</dbReference>
<dbReference type="InterPro" id="IPR017441">
    <property type="entry name" value="Protein_kinase_ATP_BS"/>
</dbReference>
<keyword evidence="6 7" id="KW-0067">ATP-binding</keyword>
<keyword evidence="3" id="KW-0808">Transferase</keyword>
<evidence type="ECO:0000256" key="8">
    <source>
        <dbReference type="RuleBase" id="RU000304"/>
    </source>
</evidence>
<dbReference type="Gene3D" id="3.30.200.20">
    <property type="entry name" value="Phosphorylase Kinase, domain 1"/>
    <property type="match status" value="1"/>
</dbReference>
<keyword evidence="8" id="KW-0723">Serine/threonine-protein kinase</keyword>
<dbReference type="PROSITE" id="PS50011">
    <property type="entry name" value="PROTEIN_KINASE_DOM"/>
    <property type="match status" value="1"/>
</dbReference>
<evidence type="ECO:0000256" key="6">
    <source>
        <dbReference type="ARBA" id="ARBA00022840"/>
    </source>
</evidence>
<dbReference type="GO" id="GO:0005524">
    <property type="term" value="F:ATP binding"/>
    <property type="evidence" value="ECO:0007669"/>
    <property type="project" value="UniProtKB-UniRule"/>
</dbReference>
<dbReference type="Proteomes" id="UP000008021">
    <property type="component" value="Chromosome 2"/>
</dbReference>
<proteinExistence type="inferred from homology"/>